<dbReference type="EMBL" id="JAWQEG010000384">
    <property type="protein sequence ID" value="KAK3890847.1"/>
    <property type="molecule type" value="Genomic_DNA"/>
</dbReference>
<dbReference type="Proteomes" id="UP001286313">
    <property type="component" value="Unassembled WGS sequence"/>
</dbReference>
<feature type="region of interest" description="Disordered" evidence="1">
    <location>
        <begin position="1"/>
        <end position="20"/>
    </location>
</feature>
<comment type="caution">
    <text evidence="2">The sequence shown here is derived from an EMBL/GenBank/DDBJ whole genome shotgun (WGS) entry which is preliminary data.</text>
</comment>
<evidence type="ECO:0000313" key="3">
    <source>
        <dbReference type="Proteomes" id="UP001286313"/>
    </source>
</evidence>
<feature type="compositionally biased region" description="Polar residues" evidence="1">
    <location>
        <begin position="61"/>
        <end position="78"/>
    </location>
</feature>
<reference evidence="2" key="1">
    <citation type="submission" date="2023-10" db="EMBL/GenBank/DDBJ databases">
        <title>Genome assemblies of two species of porcelain crab, Petrolisthes cinctipes and Petrolisthes manimaculis (Anomura: Porcellanidae).</title>
        <authorList>
            <person name="Angst P."/>
        </authorList>
    </citation>
    <scope>NUCLEOTIDE SEQUENCE</scope>
    <source>
        <strain evidence="2">PB745_01</strain>
        <tissue evidence="2">Gill</tissue>
    </source>
</reference>
<evidence type="ECO:0000313" key="2">
    <source>
        <dbReference type="EMBL" id="KAK3890847.1"/>
    </source>
</evidence>
<protein>
    <submittedName>
        <fullName evidence="2">Uncharacterized protein</fullName>
    </submittedName>
</protein>
<feature type="region of interest" description="Disordered" evidence="1">
    <location>
        <begin position="50"/>
        <end position="78"/>
    </location>
</feature>
<organism evidence="2 3">
    <name type="scientific">Petrolisthes cinctipes</name>
    <name type="common">Flat porcelain crab</name>
    <dbReference type="NCBI Taxonomy" id="88211"/>
    <lineage>
        <taxon>Eukaryota</taxon>
        <taxon>Metazoa</taxon>
        <taxon>Ecdysozoa</taxon>
        <taxon>Arthropoda</taxon>
        <taxon>Crustacea</taxon>
        <taxon>Multicrustacea</taxon>
        <taxon>Malacostraca</taxon>
        <taxon>Eumalacostraca</taxon>
        <taxon>Eucarida</taxon>
        <taxon>Decapoda</taxon>
        <taxon>Pleocyemata</taxon>
        <taxon>Anomura</taxon>
        <taxon>Galatheoidea</taxon>
        <taxon>Porcellanidae</taxon>
        <taxon>Petrolisthes</taxon>
    </lineage>
</organism>
<gene>
    <name evidence="2" type="ORF">Pcinc_005233</name>
</gene>
<evidence type="ECO:0000256" key="1">
    <source>
        <dbReference type="SAM" id="MobiDB-lite"/>
    </source>
</evidence>
<proteinExistence type="predicted"/>
<dbReference type="AlphaFoldDB" id="A0AAE1GE14"/>
<sequence length="78" mass="8313">MTEIGTEDLPSPMTTQQQAKELTEIGTTSRITNKEAGSRQVGQEGVWSASNMQCEPGGSGQPASTFLPSAQLTWEESP</sequence>
<keyword evidence="3" id="KW-1185">Reference proteome</keyword>
<name>A0AAE1GE14_PETCI</name>
<accession>A0AAE1GE14</accession>